<keyword evidence="4" id="KW-1185">Reference proteome</keyword>
<sequence length="177" mass="19516">MNPTDTRNYLNLIHYERGKKERRKATSYYVEDESGSAEESSSWRARQSDETRSSFQDMATFSRFLATSQPGLVAPEDADQCGKHRTWTGPEGWSSCYRAICCTAMSKLEKHWKLHHSNAAAIHAADQPSEKVMTEADAEGVSRAELRNNPNLTAPSGGAAASLTVAARPSENVSMCD</sequence>
<gene>
    <name evidence="3" type="ORF">OIU85_024616</name>
</gene>
<name>A0A9Q0U197_SALVM</name>
<dbReference type="OrthoDB" id="2014755at2759"/>
<accession>A0A9Q0U197</accession>
<organism evidence="3 4">
    <name type="scientific">Salix viminalis</name>
    <name type="common">Common osier</name>
    <name type="synonym">Basket willow</name>
    <dbReference type="NCBI Taxonomy" id="40686"/>
    <lineage>
        <taxon>Eukaryota</taxon>
        <taxon>Viridiplantae</taxon>
        <taxon>Streptophyta</taxon>
        <taxon>Embryophyta</taxon>
        <taxon>Tracheophyta</taxon>
        <taxon>Spermatophyta</taxon>
        <taxon>Magnoliopsida</taxon>
        <taxon>eudicotyledons</taxon>
        <taxon>Gunneridae</taxon>
        <taxon>Pentapetalae</taxon>
        <taxon>rosids</taxon>
        <taxon>fabids</taxon>
        <taxon>Malpighiales</taxon>
        <taxon>Salicaceae</taxon>
        <taxon>Saliceae</taxon>
        <taxon>Salix</taxon>
    </lineage>
</organism>
<feature type="domain" description="SMP" evidence="2">
    <location>
        <begin position="124"/>
        <end position="168"/>
    </location>
</feature>
<reference evidence="3" key="2">
    <citation type="journal article" date="2023" name="Int. J. Mol. Sci.">
        <title>De Novo Assembly and Annotation of 11 Diverse Shrub Willow (Salix) Genomes Reveals Novel Gene Organization in Sex-Linked Regions.</title>
        <authorList>
            <person name="Hyden B."/>
            <person name="Feng K."/>
            <person name="Yates T.B."/>
            <person name="Jawdy S."/>
            <person name="Cereghino C."/>
            <person name="Smart L.B."/>
            <person name="Muchero W."/>
        </authorList>
    </citation>
    <scope>NUCLEOTIDE SEQUENCE [LARGE SCALE GENOMIC DNA]</scope>
    <source>
        <tissue evidence="3">Shoot tip</tissue>
    </source>
</reference>
<dbReference type="Pfam" id="PF04927">
    <property type="entry name" value="SMP"/>
    <property type="match status" value="1"/>
</dbReference>
<evidence type="ECO:0000256" key="1">
    <source>
        <dbReference type="SAM" id="MobiDB-lite"/>
    </source>
</evidence>
<proteinExistence type="predicted"/>
<protein>
    <recommendedName>
        <fullName evidence="2">SMP domain-containing protein</fullName>
    </recommendedName>
</protein>
<dbReference type="EMBL" id="JAPFFL010000006">
    <property type="protein sequence ID" value="KAJ6721540.1"/>
    <property type="molecule type" value="Genomic_DNA"/>
</dbReference>
<dbReference type="AlphaFoldDB" id="A0A9Q0U197"/>
<dbReference type="Proteomes" id="UP001151529">
    <property type="component" value="Chromosome 10"/>
</dbReference>
<feature type="region of interest" description="Disordered" evidence="1">
    <location>
        <begin position="20"/>
        <end position="51"/>
    </location>
</feature>
<comment type="caution">
    <text evidence="3">The sequence shown here is derived from an EMBL/GenBank/DDBJ whole genome shotgun (WGS) entry which is preliminary data.</text>
</comment>
<evidence type="ECO:0000313" key="4">
    <source>
        <dbReference type="Proteomes" id="UP001151529"/>
    </source>
</evidence>
<reference evidence="3" key="1">
    <citation type="submission" date="2022-11" db="EMBL/GenBank/DDBJ databases">
        <authorList>
            <person name="Hyden B.L."/>
            <person name="Feng K."/>
            <person name="Yates T."/>
            <person name="Jawdy S."/>
            <person name="Smart L.B."/>
            <person name="Muchero W."/>
        </authorList>
    </citation>
    <scope>NUCLEOTIDE SEQUENCE</scope>
    <source>
        <tissue evidence="3">Shoot tip</tissue>
    </source>
</reference>
<dbReference type="InterPro" id="IPR007011">
    <property type="entry name" value="LEA_SMP_dom"/>
</dbReference>
<evidence type="ECO:0000259" key="2">
    <source>
        <dbReference type="Pfam" id="PF04927"/>
    </source>
</evidence>
<evidence type="ECO:0000313" key="3">
    <source>
        <dbReference type="EMBL" id="KAJ6721540.1"/>
    </source>
</evidence>